<dbReference type="GO" id="GO:0046872">
    <property type="term" value="F:metal ion binding"/>
    <property type="evidence" value="ECO:0007669"/>
    <property type="project" value="UniProtKB-KW"/>
</dbReference>
<accession>A0A941II00</accession>
<evidence type="ECO:0000313" key="5">
    <source>
        <dbReference type="EMBL" id="MBR7825673.1"/>
    </source>
</evidence>
<dbReference type="GO" id="GO:0005737">
    <property type="term" value="C:cytoplasm"/>
    <property type="evidence" value="ECO:0007669"/>
    <property type="project" value="TreeGrafter"/>
</dbReference>
<evidence type="ECO:0000256" key="2">
    <source>
        <dbReference type="ARBA" id="ARBA00022723"/>
    </source>
</evidence>
<dbReference type="GO" id="GO:0016832">
    <property type="term" value="F:aldehyde-lyase activity"/>
    <property type="evidence" value="ECO:0007669"/>
    <property type="project" value="TreeGrafter"/>
</dbReference>
<protein>
    <recommendedName>
        <fullName evidence="4">HpcH/HpaI aldolase/citrate lyase domain-containing protein</fullName>
    </recommendedName>
</protein>
<evidence type="ECO:0000259" key="4">
    <source>
        <dbReference type="Pfam" id="PF03328"/>
    </source>
</evidence>
<dbReference type="InterPro" id="IPR015813">
    <property type="entry name" value="Pyrv/PenolPyrv_kinase-like_dom"/>
</dbReference>
<proteinExistence type="inferred from homology"/>
<dbReference type="RefSeq" id="WP_212516827.1">
    <property type="nucleotide sequence ID" value="NZ_JAGSOH010000008.1"/>
</dbReference>
<dbReference type="AlphaFoldDB" id="A0A941II00"/>
<dbReference type="SUPFAM" id="SSF51621">
    <property type="entry name" value="Phosphoenolpyruvate/pyruvate domain"/>
    <property type="match status" value="1"/>
</dbReference>
<dbReference type="EMBL" id="JAGSOH010000008">
    <property type="protein sequence ID" value="MBR7825673.1"/>
    <property type="molecule type" value="Genomic_DNA"/>
</dbReference>
<dbReference type="PANTHER" id="PTHR30502:SF0">
    <property type="entry name" value="PHOSPHOENOLPYRUVATE CARBOXYLASE FAMILY PROTEIN"/>
    <property type="match status" value="1"/>
</dbReference>
<keyword evidence="3" id="KW-0456">Lyase</keyword>
<evidence type="ECO:0000256" key="1">
    <source>
        <dbReference type="ARBA" id="ARBA00005568"/>
    </source>
</evidence>
<comment type="similarity">
    <text evidence="1">Belongs to the HpcH/HpaI aldolase family.</text>
</comment>
<feature type="domain" description="HpcH/HpaI aldolase/citrate lyase" evidence="4">
    <location>
        <begin position="33"/>
        <end position="208"/>
    </location>
</feature>
<dbReference type="InterPro" id="IPR005000">
    <property type="entry name" value="Aldolase/citrate-lyase_domain"/>
</dbReference>
<sequence>MKNVPTIRELLSRKEVLIGAGHYLPHYDYTGLIASAGFDFVFLDAEHGSRGIESLAACVNAANVYGVPVIARAMDKTQGDIEQLLDIGASGVMMPAVETAEDAELLVRSARFGPKGDRGWNGMIRWNDYSSRLDTIRGTDSDIFVAALIETPLGHENLDEILNVEGIDAVMPGPGDLAVKMGVPVGSPEADELVFTAYKKIVEAGKIAWSGGGRGAKGAVPHIAAGARMINGASDGYLFRWLRAELEACKSEFRAHGYLSE</sequence>
<dbReference type="InterPro" id="IPR040442">
    <property type="entry name" value="Pyrv_kinase-like_dom_sf"/>
</dbReference>
<comment type="caution">
    <text evidence="5">The sequence shown here is derived from an EMBL/GenBank/DDBJ whole genome shotgun (WGS) entry which is preliminary data.</text>
</comment>
<keyword evidence="6" id="KW-1185">Reference proteome</keyword>
<dbReference type="Proteomes" id="UP000676325">
    <property type="component" value="Unassembled WGS sequence"/>
</dbReference>
<evidence type="ECO:0000313" key="6">
    <source>
        <dbReference type="Proteomes" id="UP000676325"/>
    </source>
</evidence>
<name>A0A941II00_9ACTN</name>
<dbReference type="Gene3D" id="3.20.20.60">
    <property type="entry name" value="Phosphoenolpyruvate-binding domains"/>
    <property type="match status" value="1"/>
</dbReference>
<dbReference type="Pfam" id="PF03328">
    <property type="entry name" value="HpcH_HpaI"/>
    <property type="match status" value="1"/>
</dbReference>
<dbReference type="PANTHER" id="PTHR30502">
    <property type="entry name" value="2-KETO-3-DEOXY-L-RHAMNONATE ALDOLASE"/>
    <property type="match status" value="1"/>
</dbReference>
<reference evidence="5" key="1">
    <citation type="submission" date="2021-04" db="EMBL/GenBank/DDBJ databases">
        <title>Genome based classification of Actinospica acidithermotolerans sp. nov., an actinobacterium isolated from an Indonesian hot spring.</title>
        <authorList>
            <person name="Kusuma A.B."/>
            <person name="Putra K.E."/>
            <person name="Nafisah S."/>
            <person name="Loh J."/>
            <person name="Nouioui I."/>
            <person name="Goodfellow M."/>
        </authorList>
    </citation>
    <scope>NUCLEOTIDE SEQUENCE</scope>
    <source>
        <strain evidence="5">MGRD01-02</strain>
    </source>
</reference>
<keyword evidence="2" id="KW-0479">Metal-binding</keyword>
<gene>
    <name evidence="5" type="ORF">KDK95_05090</name>
</gene>
<dbReference type="InterPro" id="IPR050251">
    <property type="entry name" value="HpcH-HpaI_aldolase"/>
</dbReference>
<organism evidence="5 6">
    <name type="scientific">Actinospica acidithermotolerans</name>
    <dbReference type="NCBI Taxonomy" id="2828514"/>
    <lineage>
        <taxon>Bacteria</taxon>
        <taxon>Bacillati</taxon>
        <taxon>Actinomycetota</taxon>
        <taxon>Actinomycetes</taxon>
        <taxon>Catenulisporales</taxon>
        <taxon>Actinospicaceae</taxon>
        <taxon>Actinospica</taxon>
    </lineage>
</organism>
<evidence type="ECO:0000256" key="3">
    <source>
        <dbReference type="ARBA" id="ARBA00023239"/>
    </source>
</evidence>